<dbReference type="CDD" id="cd00320">
    <property type="entry name" value="cpn10"/>
    <property type="match status" value="1"/>
</dbReference>
<dbReference type="SUPFAM" id="SSF50129">
    <property type="entry name" value="GroES-like"/>
    <property type="match status" value="1"/>
</dbReference>
<dbReference type="PROSITE" id="PS00681">
    <property type="entry name" value="CHAPERONINS_CPN10"/>
    <property type="match status" value="1"/>
</dbReference>
<accession>A0A0F9ILF5</accession>
<dbReference type="PRINTS" id="PR00297">
    <property type="entry name" value="CHAPERONIN10"/>
</dbReference>
<evidence type="ECO:0000256" key="2">
    <source>
        <dbReference type="ARBA" id="ARBA00023186"/>
    </source>
</evidence>
<dbReference type="EMBL" id="LAZR01018878">
    <property type="protein sequence ID" value="KKL94625.1"/>
    <property type="molecule type" value="Genomic_DNA"/>
</dbReference>
<dbReference type="InterPro" id="IPR037124">
    <property type="entry name" value="Chaperonin_GroES_sf"/>
</dbReference>
<reference evidence="3" key="1">
    <citation type="journal article" date="2015" name="Nature">
        <title>Complex archaea that bridge the gap between prokaryotes and eukaryotes.</title>
        <authorList>
            <person name="Spang A."/>
            <person name="Saw J.H."/>
            <person name="Jorgensen S.L."/>
            <person name="Zaremba-Niedzwiedzka K."/>
            <person name="Martijn J."/>
            <person name="Lind A.E."/>
            <person name="van Eijk R."/>
            <person name="Schleper C."/>
            <person name="Guy L."/>
            <person name="Ettema T.J."/>
        </authorList>
    </citation>
    <scope>NUCLEOTIDE SEQUENCE</scope>
</reference>
<dbReference type="FunFam" id="2.30.33.40:FF:000001">
    <property type="entry name" value="10 kDa chaperonin"/>
    <property type="match status" value="1"/>
</dbReference>
<dbReference type="HAMAP" id="MF_00580">
    <property type="entry name" value="CH10"/>
    <property type="match status" value="1"/>
</dbReference>
<dbReference type="GO" id="GO:0046872">
    <property type="term" value="F:metal ion binding"/>
    <property type="evidence" value="ECO:0007669"/>
    <property type="project" value="TreeGrafter"/>
</dbReference>
<organism evidence="3">
    <name type="scientific">marine sediment metagenome</name>
    <dbReference type="NCBI Taxonomy" id="412755"/>
    <lineage>
        <taxon>unclassified sequences</taxon>
        <taxon>metagenomes</taxon>
        <taxon>ecological metagenomes</taxon>
    </lineage>
</organism>
<dbReference type="InterPro" id="IPR018369">
    <property type="entry name" value="Chaprnonin_Cpn10_CS"/>
</dbReference>
<dbReference type="GO" id="GO:0051082">
    <property type="term" value="F:unfolded protein binding"/>
    <property type="evidence" value="ECO:0007669"/>
    <property type="project" value="TreeGrafter"/>
</dbReference>
<keyword evidence="2" id="KW-0143">Chaperone</keyword>
<protein>
    <recommendedName>
        <fullName evidence="4">10 kDa chaperonin</fullName>
    </recommendedName>
</protein>
<comment type="similarity">
    <text evidence="1">Belongs to the GroES chaperonin family.</text>
</comment>
<comment type="caution">
    <text evidence="3">The sequence shown here is derived from an EMBL/GenBank/DDBJ whole genome shotgun (WGS) entry which is preliminary data.</text>
</comment>
<dbReference type="Pfam" id="PF00166">
    <property type="entry name" value="Cpn10"/>
    <property type="match status" value="1"/>
</dbReference>
<sequence>MIEVKEKLMNIEPLEDRVVIKPLEEKVRPGGIIIPVEAKEKSMEGTVVAAGSGTRRLKVGDTVLYSKFVGTEVTYQDEDFLIMKESEVLAIIGSNNNGRK</sequence>
<dbReference type="AlphaFoldDB" id="A0A0F9ILF5"/>
<dbReference type="GO" id="GO:0051087">
    <property type="term" value="F:protein-folding chaperone binding"/>
    <property type="evidence" value="ECO:0007669"/>
    <property type="project" value="TreeGrafter"/>
</dbReference>
<dbReference type="GO" id="GO:0044183">
    <property type="term" value="F:protein folding chaperone"/>
    <property type="evidence" value="ECO:0007669"/>
    <property type="project" value="InterPro"/>
</dbReference>
<gene>
    <name evidence="3" type="ORF">LCGC14_1862840</name>
</gene>
<evidence type="ECO:0008006" key="4">
    <source>
        <dbReference type="Google" id="ProtNLM"/>
    </source>
</evidence>
<dbReference type="PANTHER" id="PTHR10772:SF58">
    <property type="entry name" value="CO-CHAPERONIN GROES"/>
    <property type="match status" value="1"/>
</dbReference>
<dbReference type="GO" id="GO:0005524">
    <property type="term" value="F:ATP binding"/>
    <property type="evidence" value="ECO:0007669"/>
    <property type="project" value="InterPro"/>
</dbReference>
<evidence type="ECO:0000256" key="1">
    <source>
        <dbReference type="ARBA" id="ARBA00006975"/>
    </source>
</evidence>
<dbReference type="SMART" id="SM00883">
    <property type="entry name" value="Cpn10"/>
    <property type="match status" value="1"/>
</dbReference>
<evidence type="ECO:0000313" key="3">
    <source>
        <dbReference type="EMBL" id="KKL94625.1"/>
    </source>
</evidence>
<name>A0A0F9ILF5_9ZZZZ</name>
<dbReference type="Gene3D" id="2.30.33.40">
    <property type="entry name" value="GroES chaperonin"/>
    <property type="match status" value="1"/>
</dbReference>
<dbReference type="InterPro" id="IPR020818">
    <property type="entry name" value="Chaperonin_GroES"/>
</dbReference>
<dbReference type="PANTHER" id="PTHR10772">
    <property type="entry name" value="10 KDA HEAT SHOCK PROTEIN"/>
    <property type="match status" value="1"/>
</dbReference>
<proteinExistence type="inferred from homology"/>
<dbReference type="InterPro" id="IPR011032">
    <property type="entry name" value="GroES-like_sf"/>
</dbReference>